<dbReference type="Pfam" id="PF13302">
    <property type="entry name" value="Acetyltransf_3"/>
    <property type="match status" value="1"/>
</dbReference>
<gene>
    <name evidence="2" type="ORF">KK060_20455</name>
</gene>
<accession>A0ABS5VXN7</accession>
<reference evidence="2 3" key="1">
    <citation type="submission" date="2021-05" db="EMBL/GenBank/DDBJ databases">
        <title>A Polyphasic approach of four new species of the genus Ohtaekwangia: Ohtaekwangia histidinii sp. nov., Ohtaekwangia cretensis sp. nov., Ohtaekwangia indiensis sp. nov., Ohtaekwangia reichenbachii sp. nov. from diverse environment.</title>
        <authorList>
            <person name="Octaviana S."/>
        </authorList>
    </citation>
    <scope>NUCLEOTIDE SEQUENCE [LARGE SCALE GENOMIC DNA]</scope>
    <source>
        <strain evidence="2 3">PWU20</strain>
    </source>
</reference>
<dbReference type="Gene3D" id="3.40.630.30">
    <property type="match status" value="1"/>
</dbReference>
<dbReference type="Proteomes" id="UP000772618">
    <property type="component" value="Unassembled WGS sequence"/>
</dbReference>
<dbReference type="InterPro" id="IPR000182">
    <property type="entry name" value="GNAT_dom"/>
</dbReference>
<comment type="caution">
    <text evidence="2">The sequence shown here is derived from an EMBL/GenBank/DDBJ whole genome shotgun (WGS) entry which is preliminary data.</text>
</comment>
<dbReference type="EMBL" id="JAHESD010000063">
    <property type="protein sequence ID" value="MBT1705674.1"/>
    <property type="molecule type" value="Genomic_DNA"/>
</dbReference>
<dbReference type="PANTHER" id="PTHR43792:SF1">
    <property type="entry name" value="N-ACETYLTRANSFERASE DOMAIN-CONTAINING PROTEIN"/>
    <property type="match status" value="1"/>
</dbReference>
<evidence type="ECO:0000313" key="2">
    <source>
        <dbReference type="EMBL" id="MBT1705674.1"/>
    </source>
</evidence>
<dbReference type="PROSITE" id="PS51186">
    <property type="entry name" value="GNAT"/>
    <property type="match status" value="1"/>
</dbReference>
<dbReference type="InterPro" id="IPR016181">
    <property type="entry name" value="Acyl_CoA_acyltransferase"/>
</dbReference>
<proteinExistence type="predicted"/>
<name>A0ABS5VXN7_9BACT</name>
<evidence type="ECO:0000259" key="1">
    <source>
        <dbReference type="PROSITE" id="PS51186"/>
    </source>
</evidence>
<feature type="domain" description="N-acetyltransferase" evidence="1">
    <location>
        <begin position="10"/>
        <end position="170"/>
    </location>
</feature>
<dbReference type="SUPFAM" id="SSF55729">
    <property type="entry name" value="Acyl-CoA N-acyltransferases (Nat)"/>
    <property type="match status" value="1"/>
</dbReference>
<organism evidence="2 3">
    <name type="scientific">Chryseosolibacter indicus</name>
    <dbReference type="NCBI Taxonomy" id="2782351"/>
    <lineage>
        <taxon>Bacteria</taxon>
        <taxon>Pseudomonadati</taxon>
        <taxon>Bacteroidota</taxon>
        <taxon>Cytophagia</taxon>
        <taxon>Cytophagales</taxon>
        <taxon>Chryseotaleaceae</taxon>
        <taxon>Chryseosolibacter</taxon>
    </lineage>
</organism>
<dbReference type="InterPro" id="IPR051531">
    <property type="entry name" value="N-acetyltransferase"/>
</dbReference>
<dbReference type="RefSeq" id="WP_254155689.1">
    <property type="nucleotide sequence ID" value="NZ_JAHESD010000063.1"/>
</dbReference>
<keyword evidence="3" id="KW-1185">Reference proteome</keyword>
<evidence type="ECO:0000313" key="3">
    <source>
        <dbReference type="Proteomes" id="UP000772618"/>
    </source>
</evidence>
<protein>
    <submittedName>
        <fullName evidence="2">GNAT family N-acetyltransferase</fullName>
    </submittedName>
</protein>
<sequence length="170" mass="19580">MSYILKTERLLLRKLTTGDSDFIIRLVNTEGWIKYIGDRNIKTHEQALTYLNNGPIKSYHENGFGLWLVELKDDHIPIGICGILKRKELEHADIGFAFLPEFTGNGYALEISKAVLRYTRETFKLETISAITLPNNKNSIRLLEKLGMQFVKELSFPNQEDMLLLYSTLN</sequence>
<dbReference type="PANTHER" id="PTHR43792">
    <property type="entry name" value="GNAT FAMILY, PUTATIVE (AFU_ORTHOLOGUE AFUA_3G00765)-RELATED-RELATED"/>
    <property type="match status" value="1"/>
</dbReference>